<evidence type="ECO:0000313" key="4">
    <source>
        <dbReference type="Proteomes" id="UP000199215"/>
    </source>
</evidence>
<protein>
    <submittedName>
        <fullName evidence="3">Nucleotide-binding universal stress protein, UspA family</fullName>
    </submittedName>
</protein>
<dbReference type="PRINTS" id="PR01438">
    <property type="entry name" value="UNVRSLSTRESS"/>
</dbReference>
<gene>
    <name evidence="3" type="ORF">SAMN05192561_102226</name>
</gene>
<dbReference type="PANTHER" id="PTHR46268">
    <property type="entry name" value="STRESS RESPONSE PROTEIN NHAX"/>
    <property type="match status" value="1"/>
</dbReference>
<dbReference type="PANTHER" id="PTHR46268:SF6">
    <property type="entry name" value="UNIVERSAL STRESS PROTEIN UP12"/>
    <property type="match status" value="1"/>
</dbReference>
<comment type="similarity">
    <text evidence="1">Belongs to the universal stress protein A family.</text>
</comment>
<dbReference type="Gene3D" id="3.40.50.620">
    <property type="entry name" value="HUPs"/>
    <property type="match status" value="1"/>
</dbReference>
<sequence length="143" mass="15155">MYDQILVPTDGSPAADAAIDHAIDLAKQYDARIHALYVVDGSAYSTLEAGSEIVVGALESEGEEATDRVAEAAADAGVEAVTSVVNGTAYRTISEYVDDNAIDLIVMGTHGRQGLDRYLLGSVTERVVRTADVPVLTVRENDE</sequence>
<dbReference type="EMBL" id="FNWU01000002">
    <property type="protein sequence ID" value="SEH47019.1"/>
    <property type="molecule type" value="Genomic_DNA"/>
</dbReference>
<dbReference type="RefSeq" id="WP_092816176.1">
    <property type="nucleotide sequence ID" value="NZ_FNWU01000002.1"/>
</dbReference>
<dbReference type="SUPFAM" id="SSF52402">
    <property type="entry name" value="Adenine nucleotide alpha hydrolases-like"/>
    <property type="match status" value="1"/>
</dbReference>
<dbReference type="Pfam" id="PF00582">
    <property type="entry name" value="Usp"/>
    <property type="match status" value="1"/>
</dbReference>
<dbReference type="InterPro" id="IPR006016">
    <property type="entry name" value="UspA"/>
</dbReference>
<accession>A0A1H6IKD3</accession>
<organism evidence="3 4">
    <name type="scientific">Halopenitus malekzadehii</name>
    <dbReference type="NCBI Taxonomy" id="1267564"/>
    <lineage>
        <taxon>Archaea</taxon>
        <taxon>Methanobacteriati</taxon>
        <taxon>Methanobacteriota</taxon>
        <taxon>Stenosarchaea group</taxon>
        <taxon>Halobacteria</taxon>
        <taxon>Halobacteriales</taxon>
        <taxon>Haloferacaceae</taxon>
        <taxon>Halopenitus</taxon>
    </lineage>
</organism>
<keyword evidence="4" id="KW-1185">Reference proteome</keyword>
<reference evidence="3 4" key="1">
    <citation type="submission" date="2016-10" db="EMBL/GenBank/DDBJ databases">
        <authorList>
            <person name="de Groot N.N."/>
        </authorList>
    </citation>
    <scope>NUCLEOTIDE SEQUENCE [LARGE SCALE GENOMIC DNA]</scope>
    <source>
        <strain evidence="3 4">IBRC-M10418</strain>
    </source>
</reference>
<dbReference type="STRING" id="1267564.SAMN05192561_102226"/>
<dbReference type="OrthoDB" id="105697at2157"/>
<feature type="domain" description="UspA" evidence="2">
    <location>
        <begin position="1"/>
        <end position="139"/>
    </location>
</feature>
<dbReference type="CDD" id="cd00293">
    <property type="entry name" value="USP-like"/>
    <property type="match status" value="1"/>
</dbReference>
<evidence type="ECO:0000256" key="1">
    <source>
        <dbReference type="ARBA" id="ARBA00008791"/>
    </source>
</evidence>
<dbReference type="Proteomes" id="UP000199215">
    <property type="component" value="Unassembled WGS sequence"/>
</dbReference>
<dbReference type="InterPro" id="IPR006015">
    <property type="entry name" value="Universal_stress_UspA"/>
</dbReference>
<proteinExistence type="inferred from homology"/>
<evidence type="ECO:0000259" key="2">
    <source>
        <dbReference type="Pfam" id="PF00582"/>
    </source>
</evidence>
<dbReference type="InterPro" id="IPR014729">
    <property type="entry name" value="Rossmann-like_a/b/a_fold"/>
</dbReference>
<name>A0A1H6IKD3_9EURY</name>
<dbReference type="PIRSF" id="PIRSF006276">
    <property type="entry name" value="UspA"/>
    <property type="match status" value="1"/>
</dbReference>
<dbReference type="AlphaFoldDB" id="A0A1H6IKD3"/>
<evidence type="ECO:0000313" key="3">
    <source>
        <dbReference type="EMBL" id="SEH47019.1"/>
    </source>
</evidence>